<dbReference type="GO" id="GO:0005524">
    <property type="term" value="F:ATP binding"/>
    <property type="evidence" value="ECO:0007669"/>
    <property type="project" value="UniProtKB-UniRule"/>
</dbReference>
<feature type="binding site" evidence="6">
    <location>
        <begin position="141"/>
        <end position="148"/>
    </location>
    <ligand>
        <name>ATP</name>
        <dbReference type="ChEBI" id="CHEBI:30616"/>
    </ligand>
</feature>
<keyword evidence="5 7" id="KW-0175">Coiled coil</keyword>
<feature type="coiled-coil region" evidence="7">
    <location>
        <begin position="1740"/>
        <end position="1830"/>
    </location>
</feature>
<dbReference type="GO" id="GO:0005875">
    <property type="term" value="C:microtubule associated complex"/>
    <property type="evidence" value="ECO:0007669"/>
    <property type="project" value="TreeGrafter"/>
</dbReference>
<dbReference type="Pfam" id="PF00225">
    <property type="entry name" value="Kinesin"/>
    <property type="match status" value="1"/>
</dbReference>
<dbReference type="InterPro" id="IPR001752">
    <property type="entry name" value="Kinesin_motor_dom"/>
</dbReference>
<evidence type="ECO:0000256" key="1">
    <source>
        <dbReference type="ARBA" id="ARBA00004496"/>
    </source>
</evidence>
<evidence type="ECO:0000313" key="11">
    <source>
        <dbReference type="Proteomes" id="UP000188320"/>
    </source>
</evidence>
<evidence type="ECO:0000256" key="8">
    <source>
        <dbReference type="SAM" id="MobiDB-lite"/>
    </source>
</evidence>
<evidence type="ECO:0000256" key="5">
    <source>
        <dbReference type="ARBA" id="ARBA00023054"/>
    </source>
</evidence>
<dbReference type="GO" id="GO:0051231">
    <property type="term" value="P:spindle elongation"/>
    <property type="evidence" value="ECO:0007669"/>
    <property type="project" value="TreeGrafter"/>
</dbReference>
<dbReference type="EMBL" id="LSSK01000429">
    <property type="protein sequence ID" value="OMH83371.1"/>
    <property type="molecule type" value="Genomic_DNA"/>
</dbReference>
<gene>
    <name evidence="10" type="ORF">AX774_g3131</name>
</gene>
<dbReference type="PRINTS" id="PR00380">
    <property type="entry name" value="KINESINHEAVY"/>
</dbReference>
<dbReference type="PROSITE" id="PS50067">
    <property type="entry name" value="KINESIN_MOTOR_2"/>
    <property type="match status" value="1"/>
</dbReference>
<dbReference type="GO" id="GO:0007052">
    <property type="term" value="P:mitotic spindle organization"/>
    <property type="evidence" value="ECO:0007669"/>
    <property type="project" value="TreeGrafter"/>
</dbReference>
<feature type="compositionally biased region" description="Polar residues" evidence="8">
    <location>
        <begin position="1485"/>
        <end position="1503"/>
    </location>
</feature>
<feature type="domain" description="Kinesin motor" evidence="9">
    <location>
        <begin position="47"/>
        <end position="401"/>
    </location>
</feature>
<comment type="caution">
    <text evidence="10">The sequence shown here is derived from an EMBL/GenBank/DDBJ whole genome shotgun (WGS) entry which is preliminary data.</text>
</comment>
<evidence type="ECO:0000256" key="6">
    <source>
        <dbReference type="PROSITE-ProRule" id="PRU00283"/>
    </source>
</evidence>
<dbReference type="Gene3D" id="3.40.850.10">
    <property type="entry name" value="Kinesin motor domain"/>
    <property type="match status" value="1"/>
</dbReference>
<dbReference type="GO" id="GO:0008017">
    <property type="term" value="F:microtubule binding"/>
    <property type="evidence" value="ECO:0007669"/>
    <property type="project" value="InterPro"/>
</dbReference>
<comment type="similarity">
    <text evidence="6">Belongs to the TRAFAC class myosin-kinesin ATPase superfamily. Kinesin family.</text>
</comment>
<keyword evidence="6" id="KW-0505">Motor protein</keyword>
<comment type="subcellular location">
    <subcellularLocation>
        <location evidence="1">Cytoplasm</location>
    </subcellularLocation>
</comment>
<feature type="coiled-coil region" evidence="7">
    <location>
        <begin position="648"/>
        <end position="724"/>
    </location>
</feature>
<dbReference type="PANTHER" id="PTHR47969:SF15">
    <property type="entry name" value="CHROMOSOME-ASSOCIATED KINESIN KIF4A-RELATED"/>
    <property type="match status" value="1"/>
</dbReference>
<evidence type="ECO:0000256" key="2">
    <source>
        <dbReference type="ARBA" id="ARBA00022490"/>
    </source>
</evidence>
<dbReference type="PANTHER" id="PTHR47969">
    <property type="entry name" value="CHROMOSOME-ASSOCIATED KINESIN KIF4A-RELATED"/>
    <property type="match status" value="1"/>
</dbReference>
<dbReference type="InterPro" id="IPR027417">
    <property type="entry name" value="P-loop_NTPase"/>
</dbReference>
<dbReference type="SMART" id="SM00129">
    <property type="entry name" value="KISc"/>
    <property type="match status" value="1"/>
</dbReference>
<dbReference type="InterPro" id="IPR036961">
    <property type="entry name" value="Kinesin_motor_dom_sf"/>
</dbReference>
<feature type="compositionally biased region" description="Basic and acidic residues" evidence="8">
    <location>
        <begin position="630"/>
        <end position="640"/>
    </location>
</feature>
<dbReference type="InterPro" id="IPR027640">
    <property type="entry name" value="Kinesin-like_fam"/>
</dbReference>
<feature type="coiled-coil region" evidence="7">
    <location>
        <begin position="1140"/>
        <end position="1206"/>
    </location>
</feature>
<proteinExistence type="inferred from homology"/>
<dbReference type="SUPFAM" id="SSF52540">
    <property type="entry name" value="P-loop containing nucleoside triphosphate hydrolases"/>
    <property type="match status" value="1"/>
</dbReference>
<dbReference type="OrthoDB" id="3176171at2759"/>
<dbReference type="PROSITE" id="PS00411">
    <property type="entry name" value="KINESIN_MOTOR_1"/>
    <property type="match status" value="1"/>
</dbReference>
<name>A0A1R1PR10_ZANCU</name>
<evidence type="ECO:0000313" key="10">
    <source>
        <dbReference type="EMBL" id="OMH83371.1"/>
    </source>
</evidence>
<dbReference type="Proteomes" id="UP000188320">
    <property type="component" value="Unassembled WGS sequence"/>
</dbReference>
<dbReference type="InterPro" id="IPR019821">
    <property type="entry name" value="Kinesin_motor_CS"/>
</dbReference>
<organism evidence="10 11">
    <name type="scientific">Zancudomyces culisetae</name>
    <name type="common">Gut fungus</name>
    <name type="synonym">Smittium culisetae</name>
    <dbReference type="NCBI Taxonomy" id="1213189"/>
    <lineage>
        <taxon>Eukaryota</taxon>
        <taxon>Fungi</taxon>
        <taxon>Fungi incertae sedis</taxon>
        <taxon>Zoopagomycota</taxon>
        <taxon>Kickxellomycotina</taxon>
        <taxon>Harpellomycetes</taxon>
        <taxon>Harpellales</taxon>
        <taxon>Legeriomycetaceae</taxon>
        <taxon>Zancudomyces</taxon>
    </lineage>
</organism>
<protein>
    <submittedName>
        <fullName evidence="10">Kinesin-like protein KIF27</fullName>
    </submittedName>
</protein>
<evidence type="ECO:0000256" key="7">
    <source>
        <dbReference type="SAM" id="Coils"/>
    </source>
</evidence>
<reference evidence="11" key="1">
    <citation type="submission" date="2017-01" db="EMBL/GenBank/DDBJ databases">
        <authorList>
            <person name="Wang Y."/>
            <person name="White M."/>
            <person name="Kvist S."/>
            <person name="Moncalvo J.-M."/>
        </authorList>
    </citation>
    <scope>NUCLEOTIDE SEQUENCE [LARGE SCALE GENOMIC DNA]</scope>
    <source>
        <strain evidence="11">COL-18-3</strain>
    </source>
</reference>
<keyword evidence="11" id="KW-1185">Reference proteome</keyword>
<feature type="coiled-coil region" evidence="7">
    <location>
        <begin position="813"/>
        <end position="900"/>
    </location>
</feature>
<keyword evidence="2" id="KW-0963">Cytoplasm</keyword>
<feature type="compositionally biased region" description="Low complexity" evidence="8">
    <location>
        <begin position="1445"/>
        <end position="1459"/>
    </location>
</feature>
<dbReference type="GO" id="GO:0003777">
    <property type="term" value="F:microtubule motor activity"/>
    <property type="evidence" value="ECO:0007669"/>
    <property type="project" value="InterPro"/>
</dbReference>
<feature type="region of interest" description="Disordered" evidence="8">
    <location>
        <begin position="617"/>
        <end position="640"/>
    </location>
</feature>
<evidence type="ECO:0000256" key="3">
    <source>
        <dbReference type="ARBA" id="ARBA00022741"/>
    </source>
</evidence>
<evidence type="ECO:0000259" key="9">
    <source>
        <dbReference type="PROSITE" id="PS50067"/>
    </source>
</evidence>
<sequence length="1835" mass="205956">MDNSYRETLEKMEPLQLTNGAATKRITSREGLDKQFNYEENNSNSIKVKVAVRVRPSLASPGEYQAGDSFIPGSEALELDREAGEVRMLGSNGVVAGVPRLFKYDHVFGPESTQEEVYSNTVEDLVGKYMDGFNVTVLAYGQTSSGKTYTMGTHGESGEKGIVGFALEQLFNRVSEENEKENGQTIRREFRASYLELHNEELNDLIAGRNGGYKPPIAIREDTNGKIIWSGAVEYTITSADQALMLLQEGSIVRHTGETKMNKTSSRSHAIFLITQIQTKVVDGVEMRSLSKLNFVDLAGSERLKKTMASGERAKEGISINTGLLVLGKVISALSLASEKSFTQSGGSLHIPYRDSKLTRLLQDSLGGTAYTVMIACVSGSLSDVGETINTLKYASRAREIKNMSIASWQSVDKGLQAQIILLKREVLRLQQELERAGVEGNLLGNNSSMESLKGSKYEEENLLLIKQYETNQERLEMIIEELESENYTTKKAYSELLGEFDDVCSQLQDMHNRRTASGSFVRDESTANRLNRAASNELLNSSLPINQMFSDVEYDNNGLEASISNKQKRLSGGNLEVGNRNSGYFESTFSSLRSLGAKSLLNRRLSLNQNGRVNGDTGLVNENGASLDGLDRGDDNHESDNECDFEAGGLKSVVAEYEQLIKELEQELTKKNEELQSKDLMLSVKNTTASYSASLANSQKEQLSVLKEQVEHFMQKAKIEEEKRITLETELKVMAEAKEASAKSVELRSIQVSDDIKKETERLVSEKEAAIQKVVADFTMQLEDKDQSHTKTLAEVKEKLVHDVQELQTSNEKVISEMANEYQQRIDVLEEELQDSLEKIKDLEMEVCKLEDTGKQQQVELDEYSDLLTLKVDELTKTRRELEQRTAELSAKVEILKDIEKRSVILEESLTNKMVYIEELERELKEKGDQFTRSTGSLEQTEQNYSKLLSELADKNAQLSYMESQIAISENFASSRGKLVDETTESLKNLVQMFERPVNQGELAAIGNSGTTESRDITNIVNGSGDGDGYGYGYVANNSIEHLKLRASNVSQLASSPVQNSFDSHTQNLKDLVESLVLRINHNEKVKRELLVVNENLLSAVEELEAQVTGPKLLDAIQEKKEMEVQTEIEAVDRDLELAVALEDQLTRSRLIIQQARREIQMAAELRGSNQYQENGMDDEYLDEDDELEKNLRSLESAVDEIIEDANHSSQPNGGYPAVVSYQIYRGVVEEKKRLAFEVGRYQLDMDAMHARIKELEDTAADADYLHQKLVGQEAYYPTHTPVHDGELLKDKASYESLDRPYFMGEEYTIGHDDVRRMPSASAFGNPRVHTNPQTYDPHQEYSHLVNQMTPLPEDDSTDTRNISTKPSLGLRRADSANAGFLADDFDHVDFFVDEFIQPNVIKNNFAKQGDYYIDNNQGKSQIGVGNKTENENHGENEDENENGNKNGDGNENENENGNGNGNKIGDGRGSENTNQRYHENDSDYGSESYPTNEQRNASPSMLSKLDKITSVTNSDSIAKYAESQNEDKMMFDSRVSIQYDSDINSASFARNNLSAHNIGDHVLSAKKSTGLVKLSSNFSDSMDVDIPQYKSSISRNDPNATTNHVNTSTLVLGDTQITGYSFDQNDSEFANASLIQPHERSINPTTNNTTTTTTKLTKDLSQQELFARVEDKQVADAIAKLTLKKDHEILQYSQRLEIIQRELDSNLKLLKSCQSDLLTKSDKVLVLEQELYSQQVLITSLQRDIDKLEIQIDNLTNAKEHNSVEVDRLNTESTSLHEQIDRLYAQLQETKLKAENEAKDRDIWKNRFQDLQEEMEEQLKLRNNKKSSGFLCF</sequence>
<keyword evidence="4 6" id="KW-0067">ATP-binding</keyword>
<dbReference type="GO" id="GO:0007018">
    <property type="term" value="P:microtubule-based movement"/>
    <property type="evidence" value="ECO:0007669"/>
    <property type="project" value="InterPro"/>
</dbReference>
<accession>A0A1R1PR10</accession>
<keyword evidence="3 6" id="KW-0547">Nucleotide-binding</keyword>
<evidence type="ECO:0000256" key="4">
    <source>
        <dbReference type="ARBA" id="ARBA00022840"/>
    </source>
</evidence>
<dbReference type="GO" id="GO:0005737">
    <property type="term" value="C:cytoplasm"/>
    <property type="evidence" value="ECO:0007669"/>
    <property type="project" value="UniProtKB-SubCell"/>
</dbReference>
<feature type="region of interest" description="Disordered" evidence="8">
    <location>
        <begin position="1419"/>
        <end position="1503"/>
    </location>
</feature>